<comment type="caution">
    <text evidence="11">The sequence shown here is derived from an EMBL/GenBank/DDBJ whole genome shotgun (WGS) entry which is preliminary data.</text>
</comment>
<dbReference type="AlphaFoldDB" id="A0A6B0TYM9"/>
<dbReference type="PANTHER" id="PTHR43434">
    <property type="entry name" value="PHOSPHOGLYCOLATE PHOSPHATASE"/>
    <property type="match status" value="1"/>
</dbReference>
<evidence type="ECO:0000256" key="8">
    <source>
        <dbReference type="ARBA" id="ARBA00022842"/>
    </source>
</evidence>
<sequence length="224" mass="23731">MTRTAIFDLDGTLADTSGDLIAAANACFEADGHAPPLDPVAHMAVAFAGGRAMLRKGYQILHGTAQEADVDRHYPGLLAFYGENIDRHTRLYPGVEACLDDLAQAGWRLGVCTNKPEGLAEDLLQRLGLRSRFASMIGADTLPVRKPDAAPLLAAVERAGGQADRSVLIGDTITDRDAARAAGLPCVLVSFGPEGRAVERLQPQALLDHYDALPALLDQLVPAA</sequence>
<evidence type="ECO:0000256" key="5">
    <source>
        <dbReference type="ARBA" id="ARBA00013078"/>
    </source>
</evidence>
<dbReference type="HAMAP" id="MF_00495">
    <property type="entry name" value="GPH_hydrolase_bact"/>
    <property type="match status" value="1"/>
</dbReference>
<evidence type="ECO:0000256" key="2">
    <source>
        <dbReference type="ARBA" id="ARBA00001946"/>
    </source>
</evidence>
<evidence type="ECO:0000313" key="12">
    <source>
        <dbReference type="Proteomes" id="UP000436016"/>
    </source>
</evidence>
<evidence type="ECO:0000256" key="1">
    <source>
        <dbReference type="ARBA" id="ARBA00000830"/>
    </source>
</evidence>
<dbReference type="GO" id="GO:0046295">
    <property type="term" value="P:glycolate biosynthetic process"/>
    <property type="evidence" value="ECO:0007669"/>
    <property type="project" value="UniProtKB-UniRule"/>
</dbReference>
<evidence type="ECO:0000256" key="10">
    <source>
        <dbReference type="HAMAP-Rule" id="MF_00495"/>
    </source>
</evidence>
<comment type="pathway">
    <text evidence="3 10">Organic acid metabolism; glycolate biosynthesis; glycolate from 2-phosphoglycolate: step 1/1.</text>
</comment>
<feature type="binding site" evidence="10">
    <location>
        <position position="171"/>
    </location>
    <ligand>
        <name>Mg(2+)</name>
        <dbReference type="ChEBI" id="CHEBI:18420"/>
    </ligand>
</feature>
<evidence type="ECO:0000256" key="7">
    <source>
        <dbReference type="ARBA" id="ARBA00022801"/>
    </source>
</evidence>
<keyword evidence="12" id="KW-1185">Reference proteome</keyword>
<evidence type="ECO:0000313" key="11">
    <source>
        <dbReference type="EMBL" id="MXU66528.1"/>
    </source>
</evidence>
<dbReference type="GO" id="GO:0005975">
    <property type="term" value="P:carbohydrate metabolic process"/>
    <property type="evidence" value="ECO:0007669"/>
    <property type="project" value="InterPro"/>
</dbReference>
<comment type="catalytic activity">
    <reaction evidence="1 10">
        <text>2-phosphoglycolate + H2O = glycolate + phosphate</text>
        <dbReference type="Rhea" id="RHEA:14369"/>
        <dbReference type="ChEBI" id="CHEBI:15377"/>
        <dbReference type="ChEBI" id="CHEBI:29805"/>
        <dbReference type="ChEBI" id="CHEBI:43474"/>
        <dbReference type="ChEBI" id="CHEBI:58033"/>
        <dbReference type="EC" id="3.1.3.18"/>
    </reaction>
</comment>
<gene>
    <name evidence="11" type="ORF">GSH16_13835</name>
</gene>
<dbReference type="InterPro" id="IPR041492">
    <property type="entry name" value="HAD_2"/>
</dbReference>
<feature type="active site" description="Nucleophile" evidence="10">
    <location>
        <position position="8"/>
    </location>
</feature>
<reference evidence="11 12" key="1">
    <citation type="submission" date="2019-12" db="EMBL/GenBank/DDBJ databases">
        <title>Strain KN286 was isolated from seawater, which was collected from Caroline Seamount in the tropical western Pacific.</title>
        <authorList>
            <person name="Wang Q."/>
        </authorList>
    </citation>
    <scope>NUCLEOTIDE SEQUENCE [LARGE SCALE GENOMIC DNA]</scope>
    <source>
        <strain evidence="11 12">KN286</strain>
    </source>
</reference>
<dbReference type="InterPro" id="IPR023214">
    <property type="entry name" value="HAD_sf"/>
</dbReference>
<feature type="binding site" evidence="10">
    <location>
        <position position="10"/>
    </location>
    <ligand>
        <name>Mg(2+)</name>
        <dbReference type="ChEBI" id="CHEBI:18420"/>
    </ligand>
</feature>
<comment type="function">
    <text evidence="10">Specifically catalyzes the dephosphorylation of 2-phosphoglycolate. Is involved in the dissimilation of the intracellular 2-phosphoglycolate formed during the DNA repair of 3'-phosphoglycolate ends, a major class of DNA lesions induced by oxidative stress.</text>
</comment>
<dbReference type="SUPFAM" id="SSF56784">
    <property type="entry name" value="HAD-like"/>
    <property type="match status" value="1"/>
</dbReference>
<protein>
    <recommendedName>
        <fullName evidence="5 10">Phosphoglycolate phosphatase</fullName>
        <shortName evidence="10">PGP</shortName>
        <shortName evidence="10">PGPase</shortName>
        <ecNumber evidence="5 10">3.1.3.18</ecNumber>
    </recommendedName>
</protein>
<dbReference type="EC" id="3.1.3.18" evidence="5 10"/>
<keyword evidence="6 10" id="KW-0479">Metal-binding</keyword>
<evidence type="ECO:0000256" key="6">
    <source>
        <dbReference type="ARBA" id="ARBA00022723"/>
    </source>
</evidence>
<dbReference type="NCBIfam" id="TIGR01549">
    <property type="entry name" value="HAD-SF-IA-v1"/>
    <property type="match status" value="1"/>
</dbReference>
<comment type="cofactor">
    <cofactor evidence="2 10">
        <name>Mg(2+)</name>
        <dbReference type="ChEBI" id="CHEBI:18420"/>
    </cofactor>
</comment>
<accession>A0A6B0TYM9</accession>
<proteinExistence type="inferred from homology"/>
<dbReference type="SFLD" id="SFLDS00003">
    <property type="entry name" value="Haloacid_Dehalogenase"/>
    <property type="match status" value="1"/>
</dbReference>
<dbReference type="NCBIfam" id="TIGR01509">
    <property type="entry name" value="HAD-SF-IA-v3"/>
    <property type="match status" value="1"/>
</dbReference>
<evidence type="ECO:0000256" key="9">
    <source>
        <dbReference type="ARBA" id="ARBA00023277"/>
    </source>
</evidence>
<dbReference type="InterPro" id="IPR006439">
    <property type="entry name" value="HAD-SF_hydro_IA"/>
</dbReference>
<comment type="similarity">
    <text evidence="4 10">Belongs to the HAD-like hydrolase superfamily. CbbY/CbbZ/Gph/YieH family.</text>
</comment>
<dbReference type="Proteomes" id="UP000436016">
    <property type="component" value="Unassembled WGS sequence"/>
</dbReference>
<dbReference type="Gene3D" id="1.10.150.240">
    <property type="entry name" value="Putative phosphatase, domain 2"/>
    <property type="match status" value="1"/>
</dbReference>
<organism evidence="11 12">
    <name type="scientific">Oceanomicrobium pacificus</name>
    <dbReference type="NCBI Taxonomy" id="2692916"/>
    <lineage>
        <taxon>Bacteria</taxon>
        <taxon>Pseudomonadati</taxon>
        <taxon>Pseudomonadota</taxon>
        <taxon>Alphaproteobacteria</taxon>
        <taxon>Rhodobacterales</taxon>
        <taxon>Paracoccaceae</taxon>
        <taxon>Oceanomicrobium</taxon>
    </lineage>
</organism>
<dbReference type="PRINTS" id="PR00413">
    <property type="entry name" value="HADHALOGNASE"/>
</dbReference>
<dbReference type="InterPro" id="IPR036412">
    <property type="entry name" value="HAD-like_sf"/>
</dbReference>
<dbReference type="GO" id="GO:0005829">
    <property type="term" value="C:cytosol"/>
    <property type="evidence" value="ECO:0007669"/>
    <property type="project" value="TreeGrafter"/>
</dbReference>
<dbReference type="RefSeq" id="WP_160856106.1">
    <property type="nucleotide sequence ID" value="NZ_WUWG01000006.1"/>
</dbReference>
<dbReference type="InterPro" id="IPR037512">
    <property type="entry name" value="PGPase_prok"/>
</dbReference>
<name>A0A6B0TYM9_9RHOB</name>
<dbReference type="InterPro" id="IPR023198">
    <property type="entry name" value="PGP-like_dom2"/>
</dbReference>
<dbReference type="EMBL" id="WUWG01000006">
    <property type="protein sequence ID" value="MXU66528.1"/>
    <property type="molecule type" value="Genomic_DNA"/>
</dbReference>
<evidence type="ECO:0000256" key="4">
    <source>
        <dbReference type="ARBA" id="ARBA00006171"/>
    </source>
</evidence>
<dbReference type="GO" id="GO:0008967">
    <property type="term" value="F:phosphoglycolate phosphatase activity"/>
    <property type="evidence" value="ECO:0007669"/>
    <property type="project" value="UniProtKB-UniRule"/>
</dbReference>
<dbReference type="InterPro" id="IPR050155">
    <property type="entry name" value="HAD-like_hydrolase_sf"/>
</dbReference>
<dbReference type="Gene3D" id="3.40.50.1000">
    <property type="entry name" value="HAD superfamily/HAD-like"/>
    <property type="match status" value="1"/>
</dbReference>
<evidence type="ECO:0000256" key="3">
    <source>
        <dbReference type="ARBA" id="ARBA00004818"/>
    </source>
</evidence>
<dbReference type="GO" id="GO:0006281">
    <property type="term" value="P:DNA repair"/>
    <property type="evidence" value="ECO:0007669"/>
    <property type="project" value="TreeGrafter"/>
</dbReference>
<dbReference type="Pfam" id="PF13419">
    <property type="entry name" value="HAD_2"/>
    <property type="match status" value="1"/>
</dbReference>
<feature type="binding site" evidence="10">
    <location>
        <position position="8"/>
    </location>
    <ligand>
        <name>Mg(2+)</name>
        <dbReference type="ChEBI" id="CHEBI:18420"/>
    </ligand>
</feature>
<dbReference type="UniPathway" id="UPA00865">
    <property type="reaction ID" value="UER00834"/>
</dbReference>
<dbReference type="PANTHER" id="PTHR43434:SF1">
    <property type="entry name" value="PHOSPHOGLYCOLATE PHOSPHATASE"/>
    <property type="match status" value="1"/>
</dbReference>
<dbReference type="GO" id="GO:0046872">
    <property type="term" value="F:metal ion binding"/>
    <property type="evidence" value="ECO:0007669"/>
    <property type="project" value="UniProtKB-KW"/>
</dbReference>
<keyword evidence="8 10" id="KW-0460">Magnesium</keyword>
<keyword evidence="7 10" id="KW-0378">Hydrolase</keyword>
<keyword evidence="9 10" id="KW-0119">Carbohydrate metabolism</keyword>
<dbReference type="SFLD" id="SFLDG01129">
    <property type="entry name" value="C1.5:_HAD__Beta-PGM__Phosphata"/>
    <property type="match status" value="1"/>
</dbReference>